<evidence type="ECO:0000313" key="6">
    <source>
        <dbReference type="Proteomes" id="UP000605361"/>
    </source>
</evidence>
<dbReference type="GO" id="GO:0008610">
    <property type="term" value="P:lipid biosynthetic process"/>
    <property type="evidence" value="ECO:0007669"/>
    <property type="project" value="UniProtKB-ARBA"/>
</dbReference>
<keyword evidence="3" id="KW-0597">Phosphoprotein</keyword>
<organism evidence="5 6">
    <name type="scientific">Nonomuraea cypriaca</name>
    <dbReference type="NCBI Taxonomy" id="1187855"/>
    <lineage>
        <taxon>Bacteria</taxon>
        <taxon>Bacillati</taxon>
        <taxon>Actinomycetota</taxon>
        <taxon>Actinomycetes</taxon>
        <taxon>Streptosporangiales</taxon>
        <taxon>Streptosporangiaceae</taxon>
        <taxon>Nonomuraea</taxon>
    </lineage>
</organism>
<dbReference type="InterPro" id="IPR020802">
    <property type="entry name" value="TesA-like"/>
</dbReference>
<evidence type="ECO:0000256" key="3">
    <source>
        <dbReference type="ARBA" id="ARBA00022553"/>
    </source>
</evidence>
<comment type="cofactor">
    <cofactor evidence="1">
        <name>pantetheine 4'-phosphate</name>
        <dbReference type="ChEBI" id="CHEBI:47942"/>
    </cofactor>
</comment>
<reference evidence="5" key="1">
    <citation type="submission" date="2020-11" db="EMBL/GenBank/DDBJ databases">
        <title>Whole-genome analyses of Nonomuraea sp. K274.</title>
        <authorList>
            <person name="Veyisoglu A."/>
        </authorList>
    </citation>
    <scope>NUCLEOTIDE SEQUENCE</scope>
    <source>
        <strain evidence="5">K274</strain>
    </source>
</reference>
<dbReference type="SMART" id="SM00824">
    <property type="entry name" value="PKS_TE"/>
    <property type="match status" value="1"/>
</dbReference>
<dbReference type="PANTHER" id="PTHR45527:SF1">
    <property type="entry name" value="FATTY ACID SYNTHASE"/>
    <property type="match status" value="1"/>
</dbReference>
<dbReference type="SMART" id="SM00823">
    <property type="entry name" value="PKS_PP"/>
    <property type="match status" value="1"/>
</dbReference>
<dbReference type="Gene3D" id="3.40.50.1820">
    <property type="entry name" value="alpha/beta hydrolase"/>
    <property type="match status" value="1"/>
</dbReference>
<dbReference type="Gene3D" id="3.30.559.30">
    <property type="entry name" value="Nonribosomal peptide synthetase, condensation domain"/>
    <property type="match status" value="1"/>
</dbReference>
<dbReference type="GO" id="GO:0005829">
    <property type="term" value="C:cytosol"/>
    <property type="evidence" value="ECO:0007669"/>
    <property type="project" value="TreeGrafter"/>
</dbReference>
<dbReference type="InterPro" id="IPR009081">
    <property type="entry name" value="PP-bd_ACP"/>
</dbReference>
<dbReference type="GO" id="GO:0047527">
    <property type="term" value="F:2,3-dihydroxybenzoate-serine ligase activity"/>
    <property type="evidence" value="ECO:0007669"/>
    <property type="project" value="TreeGrafter"/>
</dbReference>
<evidence type="ECO:0000256" key="2">
    <source>
        <dbReference type="ARBA" id="ARBA00022450"/>
    </source>
</evidence>
<dbReference type="InterPro" id="IPR023213">
    <property type="entry name" value="CAT-like_dom_sf"/>
</dbReference>
<dbReference type="PROSITE" id="PS50075">
    <property type="entry name" value="CARRIER"/>
    <property type="match status" value="1"/>
</dbReference>
<evidence type="ECO:0000256" key="1">
    <source>
        <dbReference type="ARBA" id="ARBA00001957"/>
    </source>
</evidence>
<dbReference type="Pfam" id="PF00668">
    <property type="entry name" value="Condensation"/>
    <property type="match status" value="1"/>
</dbReference>
<dbReference type="SUPFAM" id="SSF47336">
    <property type="entry name" value="ACP-like"/>
    <property type="match status" value="1"/>
</dbReference>
<dbReference type="InterPro" id="IPR029058">
    <property type="entry name" value="AB_hydrolase_fold"/>
</dbReference>
<comment type="caution">
    <text evidence="5">The sequence shown here is derived from an EMBL/GenBank/DDBJ whole genome shotgun (WGS) entry which is preliminary data.</text>
</comment>
<dbReference type="InterPro" id="IPR020806">
    <property type="entry name" value="PKS_PP-bd"/>
</dbReference>
<dbReference type="GO" id="GO:0043041">
    <property type="term" value="P:amino acid activation for nonribosomal peptide biosynthetic process"/>
    <property type="evidence" value="ECO:0007669"/>
    <property type="project" value="TreeGrafter"/>
</dbReference>
<dbReference type="PANTHER" id="PTHR45527">
    <property type="entry name" value="NONRIBOSOMAL PEPTIDE SYNTHETASE"/>
    <property type="match status" value="1"/>
</dbReference>
<keyword evidence="6" id="KW-1185">Reference proteome</keyword>
<dbReference type="GO" id="GO:0009239">
    <property type="term" value="P:enterobactin biosynthetic process"/>
    <property type="evidence" value="ECO:0007669"/>
    <property type="project" value="TreeGrafter"/>
</dbReference>
<dbReference type="Pfam" id="PF00975">
    <property type="entry name" value="Thioesterase"/>
    <property type="match status" value="1"/>
</dbReference>
<dbReference type="SUPFAM" id="SSF52777">
    <property type="entry name" value="CoA-dependent acyltransferases"/>
    <property type="match status" value="1"/>
</dbReference>
<dbReference type="InterPro" id="IPR001242">
    <property type="entry name" value="Condensation_dom"/>
</dbReference>
<name>A0A931ANH1_9ACTN</name>
<dbReference type="InterPro" id="IPR001031">
    <property type="entry name" value="Thioesterase"/>
</dbReference>
<feature type="domain" description="Carrier" evidence="4">
    <location>
        <begin position="237"/>
        <end position="312"/>
    </location>
</feature>
<evidence type="ECO:0000313" key="5">
    <source>
        <dbReference type="EMBL" id="MBF8194214.1"/>
    </source>
</evidence>
<dbReference type="SUPFAM" id="SSF53474">
    <property type="entry name" value="alpha/beta-Hydrolases"/>
    <property type="match status" value="1"/>
</dbReference>
<dbReference type="Pfam" id="PF00550">
    <property type="entry name" value="PP-binding"/>
    <property type="match status" value="1"/>
</dbReference>
<gene>
    <name evidence="5" type="ORF">ITP53_52835</name>
</gene>
<sequence length="570" mass="60997">PPVITTEGDAVHFHLPAETRHALAEMALRGGATMFMVVHAAVAALLSRLGAGTDVPIGTPVAGRPDEALAGLVGFFVNTVVLRTDTGGDPTFTELLDRVRQSDLAAFDHAGAPFDQVVQAVAPIRSPAWHPLFQVMIAYHPAARPLDPLGGVTALQEEVDTGTAKFDLAVAVSEEGDGAIEYRTDLFTRGTAEKIAASLADLLGRVARDPDTRLSRLSVDPIEHPAWEPLPTAPRPPGAAGIEARLCELFADVLGIPRPRPDESFFELGGHSLLAGKLINRVRTEFAVQLPIMTLFEAPTATALAERVTSPHRAGHGLDVLLPIRTGGDGAPLFCVHPLFGLAWCFSGLAGLLDSPVYGLQARGLNRPAALPGSLDEMAADYLAAVRTVQPAGPYRLLGWSFGGVVAHAMAARLREEGEQVGLLAMLDSYPLLPGEEPETGDDEQDALRFLLRLAGHAARGPLDRRGVVRYLRAAGGVPAELEEPTISAMIDTAINAERLIQTDRHPHFDGDLLFFTAGVDKSGSELDPSRWRPYVGGAIEDHTIDCEHHELADPEPLARIARVLKERLR</sequence>
<dbReference type="Gene3D" id="3.30.559.10">
    <property type="entry name" value="Chloramphenicol acetyltransferase-like domain"/>
    <property type="match status" value="1"/>
</dbReference>
<feature type="non-terminal residue" evidence="5">
    <location>
        <position position="1"/>
    </location>
</feature>
<dbReference type="GO" id="GO:0009366">
    <property type="term" value="C:enterobactin synthetase complex"/>
    <property type="evidence" value="ECO:0007669"/>
    <property type="project" value="TreeGrafter"/>
</dbReference>
<dbReference type="Proteomes" id="UP000605361">
    <property type="component" value="Unassembled WGS sequence"/>
</dbReference>
<dbReference type="AlphaFoldDB" id="A0A931ANH1"/>
<keyword evidence="2" id="KW-0596">Phosphopantetheine</keyword>
<dbReference type="RefSeq" id="WP_236052170.1">
    <property type="nucleotide sequence ID" value="NZ_JADOGI010000372.1"/>
</dbReference>
<proteinExistence type="predicted"/>
<dbReference type="EMBL" id="JADOGI010000372">
    <property type="protein sequence ID" value="MBF8194214.1"/>
    <property type="molecule type" value="Genomic_DNA"/>
</dbReference>
<evidence type="ECO:0000259" key="4">
    <source>
        <dbReference type="PROSITE" id="PS50075"/>
    </source>
</evidence>
<protein>
    <recommendedName>
        <fullName evidence="4">Carrier domain-containing protein</fullName>
    </recommendedName>
</protein>
<dbReference type="GO" id="GO:0031177">
    <property type="term" value="F:phosphopantetheine binding"/>
    <property type="evidence" value="ECO:0007669"/>
    <property type="project" value="InterPro"/>
</dbReference>
<accession>A0A931ANH1</accession>
<dbReference type="InterPro" id="IPR036736">
    <property type="entry name" value="ACP-like_sf"/>
</dbReference>